<dbReference type="KEGG" id="nav:JQS30_16820"/>
<dbReference type="RefSeq" id="WP_213173136.1">
    <property type="nucleotide sequence ID" value="NZ_CP070497.1"/>
</dbReference>
<reference evidence="2" key="1">
    <citation type="submission" date="2021-02" db="EMBL/GenBank/DDBJ databases">
        <title>Natronoglycomyces albus gen. nov., sp. nov, a haloalkaliphilic actinobacterium from a soda solonchak soil.</title>
        <authorList>
            <person name="Sorokin D.Y."/>
            <person name="Khijniak T.V."/>
            <person name="Zakharycheva A.P."/>
            <person name="Boueva O.V."/>
            <person name="Ariskina E.V."/>
            <person name="Hahnke R.L."/>
            <person name="Bunk B."/>
            <person name="Sproer C."/>
            <person name="Schumann P."/>
            <person name="Evtushenko L.I."/>
            <person name="Kublanov I.V."/>
        </authorList>
    </citation>
    <scope>NUCLEOTIDE SEQUENCE</scope>
    <source>
        <strain evidence="2">DSM 106290</strain>
        <plasmid evidence="2">p2</plasmid>
    </source>
</reference>
<keyword evidence="1" id="KW-0472">Membrane</keyword>
<dbReference type="Proteomes" id="UP000662939">
    <property type="component" value="Plasmid p2"/>
</dbReference>
<evidence type="ECO:0000313" key="2">
    <source>
        <dbReference type="EMBL" id="QSB07141.1"/>
    </source>
</evidence>
<gene>
    <name evidence="2" type="ORF">JQS30_16820</name>
</gene>
<feature type="transmembrane region" description="Helical" evidence="1">
    <location>
        <begin position="41"/>
        <end position="63"/>
    </location>
</feature>
<dbReference type="EMBL" id="CP070497">
    <property type="protein sequence ID" value="QSB07141.1"/>
    <property type="molecule type" value="Genomic_DNA"/>
</dbReference>
<proteinExistence type="predicted"/>
<protein>
    <submittedName>
        <fullName evidence="2">Uncharacterized protein</fullName>
    </submittedName>
</protein>
<geneLocation type="plasmid" evidence="2 3">
    <name>p2</name>
</geneLocation>
<evidence type="ECO:0000256" key="1">
    <source>
        <dbReference type="SAM" id="Phobius"/>
    </source>
</evidence>
<keyword evidence="1" id="KW-0812">Transmembrane</keyword>
<keyword evidence="1" id="KW-1133">Transmembrane helix</keyword>
<name>A0A895XNB7_9ACTN</name>
<sequence length="85" mass="8964">MSPTPVITSAPSRPRVIARTNVQRVQRQWRASGEPVLVPVLAARILIGVPAQIAWYFLALLLAASTKGLLGAAATAHRAIANGGR</sequence>
<evidence type="ECO:0000313" key="3">
    <source>
        <dbReference type="Proteomes" id="UP000662939"/>
    </source>
</evidence>
<keyword evidence="2" id="KW-0614">Plasmid</keyword>
<keyword evidence="3" id="KW-1185">Reference proteome</keyword>
<accession>A0A895XNB7</accession>
<organism evidence="2 3">
    <name type="scientific">Natronoglycomyces albus</name>
    <dbReference type="NCBI Taxonomy" id="2811108"/>
    <lineage>
        <taxon>Bacteria</taxon>
        <taxon>Bacillati</taxon>
        <taxon>Actinomycetota</taxon>
        <taxon>Actinomycetes</taxon>
        <taxon>Glycomycetales</taxon>
        <taxon>Glycomycetaceae</taxon>
        <taxon>Natronoglycomyces</taxon>
    </lineage>
</organism>
<dbReference type="AlphaFoldDB" id="A0A895XNB7"/>